<dbReference type="OMA" id="MFSTIWP"/>
<name>Q6CVG2_KLULA</name>
<evidence type="ECO:0000256" key="4">
    <source>
        <dbReference type="ARBA" id="ARBA00023136"/>
    </source>
</evidence>
<keyword evidence="9" id="KW-1185">Reference proteome</keyword>
<dbReference type="PANTHER" id="PTHR12308">
    <property type="entry name" value="ANOCTAMIN"/>
    <property type="match status" value="1"/>
</dbReference>
<gene>
    <name evidence="8" type="ORF">KLLA0_B12287g</name>
</gene>
<keyword evidence="2 6" id="KW-0812">Transmembrane</keyword>
<keyword evidence="3 6" id="KW-1133">Transmembrane helix</keyword>
<feature type="domain" description="Anoctamin transmembrane" evidence="7">
    <location>
        <begin position="112"/>
        <end position="567"/>
    </location>
</feature>
<feature type="transmembrane region" description="Helical" evidence="6">
    <location>
        <begin position="281"/>
        <end position="302"/>
    </location>
</feature>
<feature type="compositionally biased region" description="Polar residues" evidence="5">
    <location>
        <begin position="709"/>
        <end position="735"/>
    </location>
</feature>
<dbReference type="STRING" id="284590.Q6CVG2"/>
<evidence type="ECO:0000313" key="8">
    <source>
        <dbReference type="EMBL" id="CAH02470.1"/>
    </source>
</evidence>
<dbReference type="InParanoid" id="Q6CVG2"/>
<dbReference type="InterPro" id="IPR007632">
    <property type="entry name" value="Anoctamin"/>
</dbReference>
<keyword evidence="4 6" id="KW-0472">Membrane</keyword>
<evidence type="ECO:0000256" key="3">
    <source>
        <dbReference type="ARBA" id="ARBA00022989"/>
    </source>
</evidence>
<dbReference type="GO" id="GO:0005254">
    <property type="term" value="F:chloride channel activity"/>
    <property type="evidence" value="ECO:0007669"/>
    <property type="project" value="TreeGrafter"/>
</dbReference>
<dbReference type="KEGG" id="kla:KLLA0_B12287g"/>
<evidence type="ECO:0000256" key="5">
    <source>
        <dbReference type="SAM" id="MobiDB-lite"/>
    </source>
</evidence>
<evidence type="ECO:0000259" key="7">
    <source>
        <dbReference type="Pfam" id="PF04547"/>
    </source>
</evidence>
<comment type="subcellular location">
    <subcellularLocation>
        <location evidence="1">Membrane</location>
        <topology evidence="1">Multi-pass membrane protein</topology>
    </subcellularLocation>
</comment>
<evidence type="ECO:0000256" key="6">
    <source>
        <dbReference type="SAM" id="Phobius"/>
    </source>
</evidence>
<evidence type="ECO:0000256" key="1">
    <source>
        <dbReference type="ARBA" id="ARBA00004141"/>
    </source>
</evidence>
<dbReference type="Proteomes" id="UP000000598">
    <property type="component" value="Chromosome B"/>
</dbReference>
<dbReference type="AlphaFoldDB" id="Q6CVG2"/>
<feature type="transmembrane region" description="Helical" evidence="6">
    <location>
        <begin position="197"/>
        <end position="224"/>
    </location>
</feature>
<dbReference type="EMBL" id="CR382122">
    <property type="protein sequence ID" value="CAH02470.1"/>
    <property type="molecule type" value="Genomic_DNA"/>
</dbReference>
<dbReference type="HOGENOM" id="CLU_014462_0_0_1"/>
<evidence type="ECO:0000313" key="9">
    <source>
        <dbReference type="Proteomes" id="UP000000598"/>
    </source>
</evidence>
<feature type="region of interest" description="Disordered" evidence="5">
    <location>
        <begin position="797"/>
        <end position="829"/>
    </location>
</feature>
<protein>
    <submittedName>
        <fullName evidence="8">KLLA0B12287p</fullName>
    </submittedName>
</protein>
<reference evidence="8 9" key="1">
    <citation type="journal article" date="2004" name="Nature">
        <title>Genome evolution in yeasts.</title>
        <authorList>
            <consortium name="Genolevures"/>
            <person name="Dujon B."/>
            <person name="Sherman D."/>
            <person name="Fischer G."/>
            <person name="Durrens P."/>
            <person name="Casaregola S."/>
            <person name="Lafontaine I."/>
            <person name="de Montigny J."/>
            <person name="Marck C."/>
            <person name="Neuveglise C."/>
            <person name="Talla E."/>
            <person name="Goffard N."/>
            <person name="Frangeul L."/>
            <person name="Aigle M."/>
            <person name="Anthouard V."/>
            <person name="Babour A."/>
            <person name="Barbe V."/>
            <person name="Barnay S."/>
            <person name="Blanchin S."/>
            <person name="Beckerich J.M."/>
            <person name="Beyne E."/>
            <person name="Bleykasten C."/>
            <person name="Boisrame A."/>
            <person name="Boyer J."/>
            <person name="Cattolico L."/>
            <person name="Confanioleri F."/>
            <person name="de Daruvar A."/>
            <person name="Despons L."/>
            <person name="Fabre E."/>
            <person name="Fairhead C."/>
            <person name="Ferry-Dumazet H."/>
            <person name="Groppi A."/>
            <person name="Hantraye F."/>
            <person name="Hennequin C."/>
            <person name="Jauniaux N."/>
            <person name="Joyet P."/>
            <person name="Kachouri R."/>
            <person name="Kerrest A."/>
            <person name="Koszul R."/>
            <person name="Lemaire M."/>
            <person name="Lesur I."/>
            <person name="Ma L."/>
            <person name="Muller H."/>
            <person name="Nicaud J.M."/>
            <person name="Nikolski M."/>
            <person name="Oztas S."/>
            <person name="Ozier-Kalogeropoulos O."/>
            <person name="Pellenz S."/>
            <person name="Potier S."/>
            <person name="Richard G.F."/>
            <person name="Straub M.L."/>
            <person name="Suleau A."/>
            <person name="Swennene D."/>
            <person name="Tekaia F."/>
            <person name="Wesolowski-Louvel M."/>
            <person name="Westhof E."/>
            <person name="Wirth B."/>
            <person name="Zeniou-Meyer M."/>
            <person name="Zivanovic I."/>
            <person name="Bolotin-Fukuhara M."/>
            <person name="Thierry A."/>
            <person name="Bouchier C."/>
            <person name="Caudron B."/>
            <person name="Scarpelli C."/>
            <person name="Gaillardin C."/>
            <person name="Weissenbach J."/>
            <person name="Wincker P."/>
            <person name="Souciet J.L."/>
        </authorList>
    </citation>
    <scope>NUCLEOTIDE SEQUENCE [LARGE SCALE GENOMIC DNA]</scope>
    <source>
        <strain evidence="9">ATCC 8585 / CBS 2359 / DSM 70799 / NBRC 1267 / NRRL Y-1140 / WM37</strain>
    </source>
</reference>
<organism evidence="8 9">
    <name type="scientific">Kluyveromyces lactis (strain ATCC 8585 / CBS 2359 / DSM 70799 / NBRC 1267 / NRRL Y-1140 / WM37)</name>
    <name type="common">Yeast</name>
    <name type="synonym">Candida sphaerica</name>
    <dbReference type="NCBI Taxonomy" id="284590"/>
    <lineage>
        <taxon>Eukaryota</taxon>
        <taxon>Fungi</taxon>
        <taxon>Dikarya</taxon>
        <taxon>Ascomycota</taxon>
        <taxon>Saccharomycotina</taxon>
        <taxon>Saccharomycetes</taxon>
        <taxon>Saccharomycetales</taxon>
        <taxon>Saccharomycetaceae</taxon>
        <taxon>Kluyveromyces</taxon>
    </lineage>
</organism>
<feature type="transmembrane region" description="Helical" evidence="6">
    <location>
        <begin position="544"/>
        <end position="562"/>
    </location>
</feature>
<dbReference type="FunCoup" id="Q6CVG2">
    <property type="interactions" value="326"/>
</dbReference>
<dbReference type="InterPro" id="IPR049452">
    <property type="entry name" value="Anoctamin_TM"/>
</dbReference>
<feature type="transmembrane region" description="Helical" evidence="6">
    <location>
        <begin position="236"/>
        <end position="260"/>
    </location>
</feature>
<feature type="transmembrane region" description="Helical" evidence="6">
    <location>
        <begin position="147"/>
        <end position="166"/>
    </location>
</feature>
<proteinExistence type="predicted"/>
<feature type="transmembrane region" description="Helical" evidence="6">
    <location>
        <begin position="424"/>
        <end position="449"/>
    </location>
</feature>
<dbReference type="GO" id="GO:0016020">
    <property type="term" value="C:membrane"/>
    <property type="evidence" value="ECO:0007669"/>
    <property type="project" value="UniProtKB-SubCell"/>
</dbReference>
<dbReference type="GO" id="GO:0032541">
    <property type="term" value="C:cortical endoplasmic reticulum"/>
    <property type="evidence" value="ECO:0007669"/>
    <property type="project" value="TreeGrafter"/>
</dbReference>
<dbReference type="PaxDb" id="284590-Q6CVG2"/>
<sequence length="857" mass="95990">MSIFELDPNYVLVVEYSKENLSVLLAELGAKGLLCECRPGHDAKNVYVFVRDDLGNVLKVVERFKFVTKVSPLYTEGEREQMKRMAHELIRNRSLLTDNDLVQLAQVSGNPRVAMYFAFVKTYTRFLMPLAVFGLGLRLFNPSGMEFNAYYAVAVLIWAISFITLWKNKYEADYSSLFGYLSLIPLEDSRITFMKKLCFFPIALLFVTLLVGFQLLCFALEIFLTQIYEGPLASVISLLPTVLLSVYVPILTLVYNKIFVDKMTAWENGTNPERSKVEKNFVFAFLTSYVPLLITLFIYFPFGHLLNAYLPVIAKYSSLARIPVNTSAFKLNLARYQTQFFYFTVTNQVIALAMENVLPIVLGKIMPIVSGENKPNSDKSKVARLVAEQFPKEKAFLSNVRDYNTGPWGVFDVDDNMRKLVLQFGFVVLFSSIWPLAALICIIFNVVFIKLDLWRALVKSAPLVDTKARKDAVKEDGYEDIKMTPWNSIITFLTWFSSLVTPALLLLYKYTNLPGSDSPASIQKRSISSTWYQYYPFHYDFKTVTLATFFLEHVFMFVYWVVSKILQSPLTKKSKTFIPAEELKEPPKLNLEHIVNNTVQFMSTLSNADCVTANGSNEKTTAIKEPTEQQPKTAVTNNAKSTGANITGEHDNKVKKRGPVSPVPLPVAQPPTQTEAPLPPKDVSNKVKTSSSSSLSSSVAGATLPPTIPTSKNFDLRNSTPNMEASSVATLSSVPRANMKQEDLEQKIEANPSVKNKALPANQQSVSNKLPKVEINLAADAQQFVSSKAIEPEKQFVNENKIAATPQKQVTSEMPAKSNKTTLKKDTESIISNTGASSIKKKKKGIMSPLGKLKKKF</sequence>
<dbReference type="Pfam" id="PF04547">
    <property type="entry name" value="Anoctamin"/>
    <property type="match status" value="1"/>
</dbReference>
<feature type="transmembrane region" description="Helical" evidence="6">
    <location>
        <begin position="489"/>
        <end position="508"/>
    </location>
</feature>
<feature type="transmembrane region" description="Helical" evidence="6">
    <location>
        <begin position="122"/>
        <end position="141"/>
    </location>
</feature>
<accession>Q6CVG2</accession>
<feature type="region of interest" description="Disordered" evidence="5">
    <location>
        <begin position="620"/>
        <end position="737"/>
    </location>
</feature>
<evidence type="ECO:0000256" key="2">
    <source>
        <dbReference type="ARBA" id="ARBA00022692"/>
    </source>
</evidence>
<dbReference type="PANTHER" id="PTHR12308:SF73">
    <property type="entry name" value="ANOCTAMIN"/>
    <property type="match status" value="1"/>
</dbReference>
<feature type="compositionally biased region" description="Polar residues" evidence="5">
    <location>
        <begin position="628"/>
        <end position="645"/>
    </location>
</feature>
<dbReference type="eggNOG" id="KOG2513">
    <property type="taxonomic scope" value="Eukaryota"/>
</dbReference>